<gene>
    <name evidence="3" type="primary">phoD_1</name>
    <name evidence="3" type="ORF">Psi01_24500</name>
</gene>
<organism evidence="3 4">
    <name type="scientific">Planobispora siamensis</name>
    <dbReference type="NCBI Taxonomy" id="936338"/>
    <lineage>
        <taxon>Bacteria</taxon>
        <taxon>Bacillati</taxon>
        <taxon>Actinomycetota</taxon>
        <taxon>Actinomycetes</taxon>
        <taxon>Streptosporangiales</taxon>
        <taxon>Streptosporangiaceae</taxon>
        <taxon>Planobispora</taxon>
    </lineage>
</organism>
<dbReference type="InterPro" id="IPR032093">
    <property type="entry name" value="PhoD_N"/>
</dbReference>
<dbReference type="AlphaFoldDB" id="A0A8J3WJS6"/>
<dbReference type="InterPro" id="IPR052900">
    <property type="entry name" value="Phospholipid_Metab_Enz"/>
</dbReference>
<dbReference type="PANTHER" id="PTHR43606">
    <property type="entry name" value="PHOSPHATASE, PUTATIVE (AFU_ORTHOLOGUE AFUA_6G08710)-RELATED"/>
    <property type="match status" value="1"/>
</dbReference>
<dbReference type="Pfam" id="PF16655">
    <property type="entry name" value="PhoD_N"/>
    <property type="match status" value="1"/>
</dbReference>
<proteinExistence type="predicted"/>
<comment type="caution">
    <text evidence="3">The sequence shown here is derived from an EMBL/GenBank/DDBJ whole genome shotgun (WGS) entry which is preliminary data.</text>
</comment>
<evidence type="ECO:0000259" key="1">
    <source>
        <dbReference type="Pfam" id="PF09423"/>
    </source>
</evidence>
<dbReference type="EMBL" id="BOOJ01000023">
    <property type="protein sequence ID" value="GIH91820.1"/>
    <property type="molecule type" value="Genomic_DNA"/>
</dbReference>
<dbReference type="Proteomes" id="UP000619788">
    <property type="component" value="Unassembled WGS sequence"/>
</dbReference>
<accession>A0A8J3WJS6</accession>
<dbReference type="Gene3D" id="2.60.40.380">
    <property type="entry name" value="Purple acid phosphatase-like, N-terminal"/>
    <property type="match status" value="1"/>
</dbReference>
<dbReference type="SUPFAM" id="SSF56300">
    <property type="entry name" value="Metallo-dependent phosphatases"/>
    <property type="match status" value="1"/>
</dbReference>
<name>A0A8J3WJS6_9ACTN</name>
<sequence>MANLGFPFTLGVASGEPAPDGVIIWTRLAPDPLGQDPRRPGGMPDTVVTVRWQVAEDEGFKKVVRQGTARADRRWAHSVHVKVTGLNPATDYFYRFSVGAPFAATVSPAGRTRTAPAASSPAPVRFAFVSCQRYEHGRYTALRHMADERPDVVFQLGDYIYEYGKPANPAPGRYVRRLEPPERVCETLHQYRNRYARYRTDPDLQAAHRAAPWVTVWDDHEVRDNYQGTLPGDGSDPAAFRRRRAAAYQAYYEHLPLRVRPSDSGLQMYRWRPYGRVADFLALDVRQYRTAADMLGPAQERWLMERLAASSARWKVLAQPLFFARRILPGPPPHVSTDAWDGYPALRSRIVNSGVQGLVVVSGDVHNAWAGEIMADFADPSSARRGVEFVGSSVTSASTVTDAQAGVVLGANPHLKFFDGRRGYVMCTVTADDWHTAYRAVDFVDLPGAPVRHVAGFTVRDNRLVPDVV</sequence>
<feature type="domain" description="PhoD-like phosphatase metallophosphatase" evidence="1">
    <location>
        <begin position="126"/>
        <end position="437"/>
    </location>
</feature>
<dbReference type="Pfam" id="PF09423">
    <property type="entry name" value="PhoD"/>
    <property type="match status" value="1"/>
</dbReference>
<dbReference type="Gene3D" id="3.60.21.70">
    <property type="entry name" value="PhoD-like phosphatase"/>
    <property type="match status" value="1"/>
</dbReference>
<evidence type="ECO:0000259" key="2">
    <source>
        <dbReference type="Pfam" id="PF16655"/>
    </source>
</evidence>
<keyword evidence="4" id="KW-1185">Reference proteome</keyword>
<dbReference type="PANTHER" id="PTHR43606:SF2">
    <property type="entry name" value="ALKALINE PHOSPHATASE FAMILY PROTEIN (AFU_ORTHOLOGUE AFUA_5G03860)"/>
    <property type="match status" value="1"/>
</dbReference>
<dbReference type="InterPro" id="IPR038607">
    <property type="entry name" value="PhoD-like_sf"/>
</dbReference>
<evidence type="ECO:0000313" key="4">
    <source>
        <dbReference type="Proteomes" id="UP000619788"/>
    </source>
</evidence>
<feature type="domain" description="Phospholipase D N-terminal" evidence="2">
    <location>
        <begin position="10"/>
        <end position="114"/>
    </location>
</feature>
<dbReference type="InterPro" id="IPR029052">
    <property type="entry name" value="Metallo-depent_PP-like"/>
</dbReference>
<dbReference type="RefSeq" id="WP_204064088.1">
    <property type="nucleotide sequence ID" value="NZ_BOOJ01000023.1"/>
</dbReference>
<dbReference type="CDD" id="cd07389">
    <property type="entry name" value="MPP_PhoD"/>
    <property type="match status" value="1"/>
</dbReference>
<dbReference type="InterPro" id="IPR018946">
    <property type="entry name" value="PhoD-like_MPP"/>
</dbReference>
<reference evidence="3 4" key="1">
    <citation type="submission" date="2021-01" db="EMBL/GenBank/DDBJ databases">
        <title>Whole genome shotgun sequence of Planobispora siamensis NBRC 107568.</title>
        <authorList>
            <person name="Komaki H."/>
            <person name="Tamura T."/>
        </authorList>
    </citation>
    <scope>NUCLEOTIDE SEQUENCE [LARGE SCALE GENOMIC DNA]</scope>
    <source>
        <strain evidence="3 4">NBRC 107568</strain>
    </source>
</reference>
<evidence type="ECO:0000313" key="3">
    <source>
        <dbReference type="EMBL" id="GIH91820.1"/>
    </source>
</evidence>
<protein>
    <submittedName>
        <fullName evidence="3">Alkaline phosphatase D</fullName>
    </submittedName>
</protein>